<proteinExistence type="predicted"/>
<reference evidence="1 2" key="1">
    <citation type="submission" date="2019-08" db="EMBL/GenBank/DDBJ databases">
        <authorList>
            <person name="Peeters C."/>
        </authorList>
    </citation>
    <scope>NUCLEOTIDE SEQUENCE [LARGE SCALE GENOMIC DNA]</scope>
    <source>
        <strain evidence="1 2">LMG 31010</strain>
    </source>
</reference>
<gene>
    <name evidence="1" type="ORF">PCO31010_00462</name>
</gene>
<dbReference type="EMBL" id="CABPSA010000001">
    <property type="protein sequence ID" value="VVD68067.1"/>
    <property type="molecule type" value="Genomic_DNA"/>
</dbReference>
<accession>A0A5E4RXS1</accession>
<evidence type="ECO:0000313" key="1">
    <source>
        <dbReference type="EMBL" id="VVD68067.1"/>
    </source>
</evidence>
<organism evidence="1 2">
    <name type="scientific">Pandoraea commovens</name>
    <dbReference type="NCBI Taxonomy" id="2508289"/>
    <lineage>
        <taxon>Bacteria</taxon>
        <taxon>Pseudomonadati</taxon>
        <taxon>Pseudomonadota</taxon>
        <taxon>Betaproteobacteria</taxon>
        <taxon>Burkholderiales</taxon>
        <taxon>Burkholderiaceae</taxon>
        <taxon>Pandoraea</taxon>
    </lineage>
</organism>
<name>A0A5E4RXS1_9BURK</name>
<evidence type="ECO:0008006" key="3">
    <source>
        <dbReference type="Google" id="ProtNLM"/>
    </source>
</evidence>
<dbReference type="AlphaFoldDB" id="A0A5E4RXS1"/>
<sequence>MEEKIVYQTDPAGFFLYQETAHELFMSPGEFNVPYGAVEVGPPAANEGYAPKWDGEKWAIVEDHRQKSFYVVTTGAPYMLGDSIELENESVRYDGGGPIPVWLTLDVPPVTDPQLGVN</sequence>
<protein>
    <recommendedName>
        <fullName evidence="3">Phage tail protein</fullName>
    </recommendedName>
</protein>
<evidence type="ECO:0000313" key="2">
    <source>
        <dbReference type="Proteomes" id="UP000343335"/>
    </source>
</evidence>
<dbReference type="Proteomes" id="UP000343335">
    <property type="component" value="Unassembled WGS sequence"/>
</dbReference>